<proteinExistence type="predicted"/>
<dbReference type="EMBL" id="SPHZ02000011">
    <property type="protein sequence ID" value="KAF0891677.1"/>
    <property type="molecule type" value="Genomic_DNA"/>
</dbReference>
<sequence>MPLCPVVTVAAEHISAAFIFSYPWIRSLSLCSSRYSCSPSGIIAVVVVFNPRRWSAPDLPSPVRIRTEAVLR</sequence>
<gene>
    <name evidence="1" type="ORF">E2562_010894</name>
</gene>
<comment type="caution">
    <text evidence="1">The sequence shown here is derived from an EMBL/GenBank/DDBJ whole genome shotgun (WGS) entry which is preliminary data.</text>
</comment>
<evidence type="ECO:0000313" key="1">
    <source>
        <dbReference type="EMBL" id="KAF0891677.1"/>
    </source>
</evidence>
<accession>A0A6G1BVD7</accession>
<organism evidence="1 2">
    <name type="scientific">Oryza meyeriana var. granulata</name>
    <dbReference type="NCBI Taxonomy" id="110450"/>
    <lineage>
        <taxon>Eukaryota</taxon>
        <taxon>Viridiplantae</taxon>
        <taxon>Streptophyta</taxon>
        <taxon>Embryophyta</taxon>
        <taxon>Tracheophyta</taxon>
        <taxon>Spermatophyta</taxon>
        <taxon>Magnoliopsida</taxon>
        <taxon>Liliopsida</taxon>
        <taxon>Poales</taxon>
        <taxon>Poaceae</taxon>
        <taxon>BOP clade</taxon>
        <taxon>Oryzoideae</taxon>
        <taxon>Oryzeae</taxon>
        <taxon>Oryzinae</taxon>
        <taxon>Oryza</taxon>
        <taxon>Oryza meyeriana</taxon>
    </lineage>
</organism>
<protein>
    <submittedName>
        <fullName evidence="1">Uncharacterized protein</fullName>
    </submittedName>
</protein>
<keyword evidence="2" id="KW-1185">Reference proteome</keyword>
<evidence type="ECO:0000313" key="2">
    <source>
        <dbReference type="Proteomes" id="UP000479710"/>
    </source>
</evidence>
<dbReference type="AlphaFoldDB" id="A0A6G1BVD7"/>
<name>A0A6G1BVD7_9ORYZ</name>
<dbReference type="Proteomes" id="UP000479710">
    <property type="component" value="Unassembled WGS sequence"/>
</dbReference>
<reference evidence="1 2" key="1">
    <citation type="submission" date="2019-11" db="EMBL/GenBank/DDBJ databases">
        <title>Whole genome sequence of Oryza granulata.</title>
        <authorList>
            <person name="Li W."/>
        </authorList>
    </citation>
    <scope>NUCLEOTIDE SEQUENCE [LARGE SCALE GENOMIC DNA]</scope>
    <source>
        <strain evidence="2">cv. Menghai</strain>
        <tissue evidence="1">Leaf</tissue>
    </source>
</reference>